<dbReference type="Pfam" id="PF14179">
    <property type="entry name" value="YppG"/>
    <property type="match status" value="1"/>
</dbReference>
<accession>A0ABT2WDA7</accession>
<dbReference type="InterPro" id="IPR025555">
    <property type="entry name" value="YppG"/>
</dbReference>
<evidence type="ECO:0000313" key="2">
    <source>
        <dbReference type="Proteomes" id="UP001208656"/>
    </source>
</evidence>
<keyword evidence="2" id="KW-1185">Reference proteome</keyword>
<reference evidence="1 2" key="1">
    <citation type="submission" date="2022-10" db="EMBL/GenBank/DDBJ databases">
        <title>Description of Fervidibacillus gen. nov. in the family Fervidibacillaceae fam. nov. with two species, Fervidibacillus albus sp. nov., and Fervidibacillus halotolerans sp. nov., isolated from tidal flat sediments.</title>
        <authorList>
            <person name="Kwon K.K."/>
            <person name="Yang S.-H."/>
        </authorList>
    </citation>
    <scope>NUCLEOTIDE SEQUENCE [LARGE SCALE GENOMIC DNA]</scope>
    <source>
        <strain evidence="1 2">DSM 23332</strain>
    </source>
</reference>
<organism evidence="1 2">
    <name type="scientific">Pallidibacillus thermolactis</name>
    <dbReference type="NCBI Taxonomy" id="251051"/>
    <lineage>
        <taxon>Bacteria</taxon>
        <taxon>Bacillati</taxon>
        <taxon>Bacillota</taxon>
        <taxon>Bacilli</taxon>
        <taxon>Bacillales</taxon>
        <taxon>Bacillaceae</taxon>
        <taxon>Pallidibacillus</taxon>
    </lineage>
</organism>
<comment type="caution">
    <text evidence="1">The sequence shown here is derived from an EMBL/GenBank/DDBJ whole genome shotgun (WGS) entry which is preliminary data.</text>
</comment>
<proteinExistence type="predicted"/>
<name>A0ABT2WDA7_9BACI</name>
<dbReference type="RefSeq" id="WP_173659163.1">
    <property type="nucleotide sequence ID" value="NZ_JAOUSE010000007.1"/>
</dbReference>
<sequence>MYVNPNKLSYHYIPRHIPPYMQHQYPFQVMPINHEYMNSFTNQTMMQSLTPMFNVGFQETLHRPPNHSYPIQSLLENPIDPLYDFQQIIPYEINQHLSEWPINMPDNQKSKMETNGILKYFKTQDGTVDLNKMFSTAGQLIGTLNQLQAFIKGLKLMFKS</sequence>
<dbReference type="Proteomes" id="UP001208656">
    <property type="component" value="Unassembled WGS sequence"/>
</dbReference>
<protein>
    <submittedName>
        <fullName evidence="1">YppG family protein</fullName>
    </submittedName>
</protein>
<evidence type="ECO:0000313" key="1">
    <source>
        <dbReference type="EMBL" id="MCU9593658.1"/>
    </source>
</evidence>
<dbReference type="EMBL" id="JAOUSE010000007">
    <property type="protein sequence ID" value="MCU9593658.1"/>
    <property type="molecule type" value="Genomic_DNA"/>
</dbReference>
<gene>
    <name evidence="1" type="ORF">OEV82_04195</name>
</gene>